<evidence type="ECO:0000313" key="1">
    <source>
        <dbReference type="EMBL" id="ACV68753.1"/>
    </source>
</evidence>
<dbReference type="STRING" id="485915.Dret_1466"/>
<proteinExistence type="predicted"/>
<dbReference type="KEGG" id="drt:Dret_1466"/>
<dbReference type="RefSeq" id="WP_015751900.1">
    <property type="nucleotide sequence ID" value="NC_013223.1"/>
</dbReference>
<reference evidence="2" key="1">
    <citation type="submission" date="2009-09" db="EMBL/GenBank/DDBJ databases">
        <title>The complete chromosome of Desulfohalobium retbaense DSM 5692.</title>
        <authorList>
            <consortium name="US DOE Joint Genome Institute (JGI-PGF)"/>
            <person name="Lucas S."/>
            <person name="Copeland A."/>
            <person name="Lapidus A."/>
            <person name="Glavina del Rio T."/>
            <person name="Dalin E."/>
            <person name="Tice H."/>
            <person name="Bruce D."/>
            <person name="Goodwin L."/>
            <person name="Pitluck S."/>
            <person name="Kyrpides N."/>
            <person name="Mavromatis K."/>
            <person name="Ivanova N."/>
            <person name="Mikhailova N."/>
            <person name="Munk A.C."/>
            <person name="Brettin T."/>
            <person name="Detter J.C."/>
            <person name="Han C."/>
            <person name="Tapia R."/>
            <person name="Larimer F."/>
            <person name="Land M."/>
            <person name="Hauser L."/>
            <person name="Markowitz V."/>
            <person name="Cheng J.-F."/>
            <person name="Hugenholtz P."/>
            <person name="Woyke T."/>
            <person name="Wu D."/>
            <person name="Spring S."/>
            <person name="Klenk H.-P."/>
            <person name="Eisen J.A."/>
        </authorList>
    </citation>
    <scope>NUCLEOTIDE SEQUENCE [LARGE SCALE GENOMIC DNA]</scope>
    <source>
        <strain evidence="2">DSM 5692</strain>
    </source>
</reference>
<organism evidence="1 2">
    <name type="scientific">Desulfohalobium retbaense (strain ATCC 49708 / DSM 5692 / JCM 16813 / HR100)</name>
    <dbReference type="NCBI Taxonomy" id="485915"/>
    <lineage>
        <taxon>Bacteria</taxon>
        <taxon>Pseudomonadati</taxon>
        <taxon>Thermodesulfobacteriota</taxon>
        <taxon>Desulfovibrionia</taxon>
        <taxon>Desulfovibrionales</taxon>
        <taxon>Desulfohalobiaceae</taxon>
        <taxon>Desulfohalobium</taxon>
    </lineage>
</organism>
<dbReference type="Proteomes" id="UP000001052">
    <property type="component" value="Chromosome"/>
</dbReference>
<accession>C8X2V6</accession>
<dbReference type="AlphaFoldDB" id="C8X2V6"/>
<reference evidence="1 2" key="2">
    <citation type="journal article" date="2010" name="Stand. Genomic Sci.">
        <title>Complete genome sequence of Desulfohalobium retbaense type strain (HR(100)).</title>
        <authorList>
            <person name="Spring S."/>
            <person name="Nolan M."/>
            <person name="Lapidus A."/>
            <person name="Glavina Del Rio T."/>
            <person name="Copeland A."/>
            <person name="Tice H."/>
            <person name="Cheng J.F."/>
            <person name="Lucas S."/>
            <person name="Land M."/>
            <person name="Chen F."/>
            <person name="Bruce D."/>
            <person name="Goodwin L."/>
            <person name="Pitluck S."/>
            <person name="Ivanova N."/>
            <person name="Mavromatis K."/>
            <person name="Mikhailova N."/>
            <person name="Pati A."/>
            <person name="Chen A."/>
            <person name="Palaniappan K."/>
            <person name="Hauser L."/>
            <person name="Chang Y.J."/>
            <person name="Jeffries C.D."/>
            <person name="Munk C."/>
            <person name="Kiss H."/>
            <person name="Chain P."/>
            <person name="Han C."/>
            <person name="Brettin T."/>
            <person name="Detter J.C."/>
            <person name="Schuler E."/>
            <person name="Goker M."/>
            <person name="Rohde M."/>
            <person name="Bristow J."/>
            <person name="Eisen J.A."/>
            <person name="Markowitz V."/>
            <person name="Hugenholtz P."/>
            <person name="Kyrpides N.C."/>
            <person name="Klenk H.P."/>
        </authorList>
    </citation>
    <scope>NUCLEOTIDE SEQUENCE [LARGE SCALE GENOMIC DNA]</scope>
    <source>
        <strain evidence="1 2">DSM 5692</strain>
    </source>
</reference>
<sequence length="111" mass="12966">MRNYYIDELDPEALKRFAKHLKNNGFQGSLEDIYWLEVPHDLLTEEQADHFESCGPYVMTLECGPEWINLELLVRARSRLRCSCIAYAEPEQRAYAVETVDTMLKELDIPV</sequence>
<protein>
    <submittedName>
        <fullName evidence="1">Uncharacterized protein</fullName>
    </submittedName>
</protein>
<dbReference type="HOGENOM" id="CLU_172413_0_0_7"/>
<dbReference type="EMBL" id="CP001734">
    <property type="protein sequence ID" value="ACV68753.1"/>
    <property type="molecule type" value="Genomic_DNA"/>
</dbReference>
<dbReference type="eggNOG" id="ENOG50337H4">
    <property type="taxonomic scope" value="Bacteria"/>
</dbReference>
<name>C8X2V6_DESRD</name>
<evidence type="ECO:0000313" key="2">
    <source>
        <dbReference type="Proteomes" id="UP000001052"/>
    </source>
</evidence>
<dbReference type="OrthoDB" id="5459426at2"/>
<keyword evidence="2" id="KW-1185">Reference proteome</keyword>
<gene>
    <name evidence="1" type="ordered locus">Dret_1466</name>
</gene>